<dbReference type="InterPro" id="IPR001179">
    <property type="entry name" value="PPIase_FKBP_dom"/>
</dbReference>
<dbReference type="GO" id="GO:0042026">
    <property type="term" value="P:protein refolding"/>
    <property type="evidence" value="ECO:0007669"/>
    <property type="project" value="UniProtKB-ARBA"/>
</dbReference>
<dbReference type="GO" id="GO:0003755">
    <property type="term" value="F:peptidyl-prolyl cis-trans isomerase activity"/>
    <property type="evidence" value="ECO:0007669"/>
    <property type="project" value="UniProtKB-KW"/>
</dbReference>
<accession>A0A3B1EA22</accession>
<dbReference type="PANTHER" id="PTHR47861">
    <property type="entry name" value="FKBP-TYPE PEPTIDYL-PROLYL CIS-TRANS ISOMERASE SLYD"/>
    <property type="match status" value="1"/>
</dbReference>
<comment type="catalytic activity">
    <reaction evidence="1">
        <text>[protein]-peptidylproline (omega=180) = [protein]-peptidylproline (omega=0)</text>
        <dbReference type="Rhea" id="RHEA:16237"/>
        <dbReference type="Rhea" id="RHEA-COMP:10747"/>
        <dbReference type="Rhea" id="RHEA-COMP:10748"/>
        <dbReference type="ChEBI" id="CHEBI:83833"/>
        <dbReference type="ChEBI" id="CHEBI:83834"/>
        <dbReference type="EC" id="5.2.1.8"/>
    </reaction>
</comment>
<name>A0A3B1EA22_9ZZZZ</name>
<keyword evidence="8 10" id="KW-0413">Isomerase</keyword>
<evidence type="ECO:0000256" key="2">
    <source>
        <dbReference type="ARBA" id="ARBA00004496"/>
    </source>
</evidence>
<keyword evidence="6" id="KW-0697">Rotamase</keyword>
<keyword evidence="7" id="KW-0143">Chaperone</keyword>
<comment type="subcellular location">
    <subcellularLocation>
        <location evidence="2">Cytoplasm</location>
    </subcellularLocation>
</comment>
<dbReference type="Gene3D" id="2.40.10.330">
    <property type="match status" value="1"/>
</dbReference>
<evidence type="ECO:0000313" key="10">
    <source>
        <dbReference type="EMBL" id="VAY86445.1"/>
    </source>
</evidence>
<protein>
    <recommendedName>
        <fullName evidence="4">peptidylprolyl isomerase</fullName>
        <ecNumber evidence="4">5.2.1.8</ecNumber>
    </recommendedName>
</protein>
<dbReference type="Gene3D" id="3.10.50.40">
    <property type="match status" value="1"/>
</dbReference>
<dbReference type="SUPFAM" id="SSF54534">
    <property type="entry name" value="FKBP-like"/>
    <property type="match status" value="1"/>
</dbReference>
<dbReference type="Pfam" id="PF00254">
    <property type="entry name" value="FKBP_C"/>
    <property type="match status" value="1"/>
</dbReference>
<reference evidence="10" key="1">
    <citation type="submission" date="2018-10" db="EMBL/GenBank/DDBJ databases">
        <authorList>
            <person name="Aoki K."/>
        </authorList>
    </citation>
    <scope>NUCLEOTIDE SEQUENCE</scope>
</reference>
<keyword evidence="5" id="KW-0963">Cytoplasm</keyword>
<feature type="domain" description="PPIase FKBP-type" evidence="9">
    <location>
        <begin position="3"/>
        <end position="88"/>
    </location>
</feature>
<dbReference type="PANTHER" id="PTHR47861:SF3">
    <property type="entry name" value="FKBP-TYPE PEPTIDYL-PROLYL CIS-TRANS ISOMERASE SLYD"/>
    <property type="match status" value="1"/>
</dbReference>
<evidence type="ECO:0000256" key="3">
    <source>
        <dbReference type="ARBA" id="ARBA00006577"/>
    </source>
</evidence>
<evidence type="ECO:0000256" key="1">
    <source>
        <dbReference type="ARBA" id="ARBA00000971"/>
    </source>
</evidence>
<dbReference type="InterPro" id="IPR048261">
    <property type="entry name" value="SlpA/SlyD-like_ins_sf"/>
</dbReference>
<dbReference type="InterPro" id="IPR046357">
    <property type="entry name" value="PPIase_dom_sf"/>
</dbReference>
<evidence type="ECO:0000256" key="6">
    <source>
        <dbReference type="ARBA" id="ARBA00023110"/>
    </source>
</evidence>
<dbReference type="AlphaFoldDB" id="A0A3B1EA22"/>
<evidence type="ECO:0000256" key="4">
    <source>
        <dbReference type="ARBA" id="ARBA00013194"/>
    </source>
</evidence>
<evidence type="ECO:0000256" key="8">
    <source>
        <dbReference type="ARBA" id="ARBA00023235"/>
    </source>
</evidence>
<organism evidence="10">
    <name type="scientific">hydrothermal vent metagenome</name>
    <dbReference type="NCBI Taxonomy" id="652676"/>
    <lineage>
        <taxon>unclassified sequences</taxon>
        <taxon>metagenomes</taxon>
        <taxon>ecological metagenomes</taxon>
    </lineage>
</organism>
<proteinExistence type="inferred from homology"/>
<evidence type="ECO:0000256" key="5">
    <source>
        <dbReference type="ARBA" id="ARBA00022490"/>
    </source>
</evidence>
<evidence type="ECO:0000259" key="9">
    <source>
        <dbReference type="PROSITE" id="PS50059"/>
    </source>
</evidence>
<dbReference type="EMBL" id="UOYO01000013">
    <property type="protein sequence ID" value="VAY86445.1"/>
    <property type="molecule type" value="Genomic_DNA"/>
</dbReference>
<dbReference type="EC" id="5.2.1.8" evidence="4"/>
<gene>
    <name evidence="10" type="ORF">MNB_ARC-1_131</name>
</gene>
<comment type="similarity">
    <text evidence="3">Belongs to the FKBP-type PPIase family.</text>
</comment>
<evidence type="ECO:0000256" key="7">
    <source>
        <dbReference type="ARBA" id="ARBA00023186"/>
    </source>
</evidence>
<dbReference type="PROSITE" id="PS50059">
    <property type="entry name" value="FKBP_PPIASE"/>
    <property type="match status" value="1"/>
</dbReference>
<dbReference type="GO" id="GO:0005737">
    <property type="term" value="C:cytoplasm"/>
    <property type="evidence" value="ECO:0007669"/>
    <property type="project" value="UniProtKB-SubCell"/>
</dbReference>
<sequence length="186" mass="19515">MGKKVISIEYSLKDANTKEDLDSNVGLDPLEFVTGAGQIIYGLESELIKMDIGAKTDVLVKPSDGYGEISQEAIQTLPKEQFSDIELEKGMSLYGTGEDGQTVQVVVKSFDDKNVVIDYNHPMAGKTLLFTVEILTSREATEEEIQTGVVGGVASSGGCCGGGGCGSDSHAHEHKAGECGSGSCSS</sequence>